<proteinExistence type="predicted"/>
<dbReference type="RefSeq" id="XP_070920568.1">
    <property type="nucleotide sequence ID" value="XM_071064467.1"/>
</dbReference>
<evidence type="ECO:0000313" key="3">
    <source>
        <dbReference type="Proteomes" id="UP001628179"/>
    </source>
</evidence>
<protein>
    <submittedName>
        <fullName evidence="2">Uncharacterized protein</fullName>
    </submittedName>
</protein>
<name>A0ABQ0GM55_9PEZI</name>
<comment type="caution">
    <text evidence="2">The sequence shown here is derived from an EMBL/GenBank/DDBJ whole genome shotgun (WGS) entry which is preliminary data.</text>
</comment>
<dbReference type="GeneID" id="98179790"/>
<accession>A0ABQ0GM55</accession>
<dbReference type="EMBL" id="BAAFSV010000005">
    <property type="protein sequence ID" value="GAB1318838.1"/>
    <property type="molecule type" value="Genomic_DNA"/>
</dbReference>
<dbReference type="Proteomes" id="UP001628179">
    <property type="component" value="Unassembled WGS sequence"/>
</dbReference>
<gene>
    <name evidence="2" type="ORF">MFIFM68171_09048</name>
</gene>
<feature type="compositionally biased region" description="Gly residues" evidence="1">
    <location>
        <begin position="135"/>
        <end position="145"/>
    </location>
</feature>
<evidence type="ECO:0000256" key="1">
    <source>
        <dbReference type="SAM" id="MobiDB-lite"/>
    </source>
</evidence>
<organism evidence="2 3">
    <name type="scientific">Madurella fahalii</name>
    <dbReference type="NCBI Taxonomy" id="1157608"/>
    <lineage>
        <taxon>Eukaryota</taxon>
        <taxon>Fungi</taxon>
        <taxon>Dikarya</taxon>
        <taxon>Ascomycota</taxon>
        <taxon>Pezizomycotina</taxon>
        <taxon>Sordariomycetes</taxon>
        <taxon>Sordariomycetidae</taxon>
        <taxon>Sordariales</taxon>
        <taxon>Sordariales incertae sedis</taxon>
        <taxon>Madurella</taxon>
    </lineage>
</organism>
<feature type="compositionally biased region" description="Pro residues" evidence="1">
    <location>
        <begin position="70"/>
        <end position="79"/>
    </location>
</feature>
<keyword evidence="3" id="KW-1185">Reference proteome</keyword>
<evidence type="ECO:0000313" key="2">
    <source>
        <dbReference type="EMBL" id="GAB1318838.1"/>
    </source>
</evidence>
<reference evidence="2 3" key="1">
    <citation type="submission" date="2024-09" db="EMBL/GenBank/DDBJ databases">
        <title>Itraconazole resistance in Madurella fahalii resulting from another homologue of gene encoding cytochrome P450 14-alpha sterol demethylase (CYP51).</title>
        <authorList>
            <person name="Yoshioka I."/>
            <person name="Fahal A.H."/>
            <person name="Kaneko S."/>
            <person name="Yaguchi T."/>
        </authorList>
    </citation>
    <scope>NUCLEOTIDE SEQUENCE [LARGE SCALE GENOMIC DNA]</scope>
    <source>
        <strain evidence="2 3">IFM 68171</strain>
    </source>
</reference>
<feature type="compositionally biased region" description="Low complexity" evidence="1">
    <location>
        <begin position="80"/>
        <end position="94"/>
    </location>
</feature>
<feature type="region of interest" description="Disordered" evidence="1">
    <location>
        <begin position="63"/>
        <end position="94"/>
    </location>
</feature>
<feature type="region of interest" description="Disordered" evidence="1">
    <location>
        <begin position="120"/>
        <end position="153"/>
    </location>
</feature>
<sequence length="225" mass="25153">MTRQYFCWKVRLTFGCGCVEYTQTQHVCGPFREGCRTWMTMKRTDKPCEVHRGRNRALNHYDGHLHHISPFPPPPPPPSSSSSSSLSSAPVSSSLLKGEAREGLGTYVLLDSAALEQREGLLPTQNKKTEKKSQGGVGVGPGGDGLEGDTRVPGRTRAEEGYWIHCQPRVREDGRWQGEVWKEVVPFGEEGEEMGEGHVRGRRRAEEGAQAEGSWEGYYLARRRI</sequence>